<protein>
    <submittedName>
        <fullName evidence="3">Uncharacterized protein</fullName>
    </submittedName>
</protein>
<evidence type="ECO:0000313" key="4">
    <source>
        <dbReference type="Proteomes" id="UP000499080"/>
    </source>
</evidence>
<dbReference type="OrthoDB" id="6421576at2759"/>
<dbReference type="AlphaFoldDB" id="A0A4Y2GQG4"/>
<proteinExistence type="predicted"/>
<dbReference type="EMBL" id="BGPR01100152">
    <property type="protein sequence ID" value="GBM55144.1"/>
    <property type="molecule type" value="Genomic_DNA"/>
</dbReference>
<feature type="non-terminal residue" evidence="3">
    <location>
        <position position="55"/>
    </location>
</feature>
<sequence length="55" mass="6295">MSLPGYVHPVEYAPAPVYQKALNHRMEELKEEFVELITELRKRKTVAGGIIVDVE</sequence>
<comment type="caution">
    <text evidence="3">The sequence shown here is derived from an EMBL/GenBank/DDBJ whole genome shotgun (WGS) entry which is preliminary data.</text>
</comment>
<evidence type="ECO:0000313" key="2">
    <source>
        <dbReference type="EMBL" id="GBM55467.1"/>
    </source>
</evidence>
<accession>A0A4Y2GQG4</accession>
<reference evidence="3 4" key="1">
    <citation type="journal article" date="2019" name="Sci. Rep.">
        <title>Orb-weaving spider Araneus ventricosus genome elucidates the spidroin gene catalogue.</title>
        <authorList>
            <person name="Kono N."/>
            <person name="Nakamura H."/>
            <person name="Ohtoshi R."/>
            <person name="Moran D.A.P."/>
            <person name="Shinohara A."/>
            <person name="Yoshida Y."/>
            <person name="Fujiwara M."/>
            <person name="Mori M."/>
            <person name="Tomita M."/>
            <person name="Arakawa K."/>
        </authorList>
    </citation>
    <scope>NUCLEOTIDE SEQUENCE [LARGE SCALE GENOMIC DNA]</scope>
</reference>
<gene>
    <name evidence="3" type="ORF">AVEN_144819_1</name>
    <name evidence="2" type="ORF">AVEN_248598_1</name>
    <name evidence="1" type="ORF">AVEN_254265_1</name>
</gene>
<dbReference type="EMBL" id="BGPR01100241">
    <property type="protein sequence ID" value="GBM55467.1"/>
    <property type="molecule type" value="Genomic_DNA"/>
</dbReference>
<keyword evidence="4" id="KW-1185">Reference proteome</keyword>
<organism evidence="3 4">
    <name type="scientific">Araneus ventricosus</name>
    <name type="common">Orbweaver spider</name>
    <name type="synonym">Epeira ventricosa</name>
    <dbReference type="NCBI Taxonomy" id="182803"/>
    <lineage>
        <taxon>Eukaryota</taxon>
        <taxon>Metazoa</taxon>
        <taxon>Ecdysozoa</taxon>
        <taxon>Arthropoda</taxon>
        <taxon>Chelicerata</taxon>
        <taxon>Arachnida</taxon>
        <taxon>Araneae</taxon>
        <taxon>Araneomorphae</taxon>
        <taxon>Entelegynae</taxon>
        <taxon>Araneoidea</taxon>
        <taxon>Araneidae</taxon>
        <taxon>Araneus</taxon>
    </lineage>
</organism>
<evidence type="ECO:0000313" key="1">
    <source>
        <dbReference type="EMBL" id="GBM55144.1"/>
    </source>
</evidence>
<name>A0A4Y2GQG4_ARAVE</name>
<dbReference type="Proteomes" id="UP000499080">
    <property type="component" value="Unassembled WGS sequence"/>
</dbReference>
<evidence type="ECO:0000313" key="3">
    <source>
        <dbReference type="EMBL" id="GBM55833.1"/>
    </source>
</evidence>
<dbReference type="EMBL" id="BGPR01100339">
    <property type="protein sequence ID" value="GBM55833.1"/>
    <property type="molecule type" value="Genomic_DNA"/>
</dbReference>